<keyword evidence="16" id="KW-0464">Manganese</keyword>
<evidence type="ECO:0000256" key="16">
    <source>
        <dbReference type="ARBA" id="ARBA00023211"/>
    </source>
</evidence>
<accession>A0A2A8CXI1</accession>
<evidence type="ECO:0000256" key="15">
    <source>
        <dbReference type="ARBA" id="ARBA00023209"/>
    </source>
</evidence>
<keyword evidence="21" id="KW-1185">Reference proteome</keyword>
<dbReference type="EC" id="2.7.8.24" evidence="5"/>
<evidence type="ECO:0000256" key="5">
    <source>
        <dbReference type="ARBA" id="ARBA00013195"/>
    </source>
</evidence>
<keyword evidence="15" id="KW-0594">Phospholipid biosynthesis</keyword>
<name>A0A2A8CXI1_9BACT</name>
<evidence type="ECO:0000256" key="11">
    <source>
        <dbReference type="ARBA" id="ARBA00022692"/>
    </source>
</evidence>
<comment type="caution">
    <text evidence="20">The sequence shown here is derived from an EMBL/GenBank/DDBJ whole genome shotgun (WGS) entry which is preliminary data.</text>
</comment>
<dbReference type="Proteomes" id="UP000220102">
    <property type="component" value="Unassembled WGS sequence"/>
</dbReference>
<dbReference type="OrthoDB" id="350520at2"/>
<keyword evidence="13" id="KW-0443">Lipid metabolism</keyword>
<evidence type="ECO:0000313" key="21">
    <source>
        <dbReference type="Proteomes" id="UP000220102"/>
    </source>
</evidence>
<protein>
    <recommendedName>
        <fullName evidence="6">Phosphatidylcholine synthase</fullName>
        <ecNumber evidence="5">2.7.8.24</ecNumber>
    </recommendedName>
    <alternativeName>
        <fullName evidence="18">CDP-diglyceride-choline O-phosphatidyltransferase</fullName>
    </alternativeName>
</protein>
<evidence type="ECO:0000256" key="1">
    <source>
        <dbReference type="ARBA" id="ARBA00000958"/>
    </source>
</evidence>
<evidence type="ECO:0000256" key="14">
    <source>
        <dbReference type="ARBA" id="ARBA00023136"/>
    </source>
</evidence>
<reference evidence="20 21" key="1">
    <citation type="submission" date="2017-10" db="EMBL/GenBank/DDBJ databases">
        <title>Draft genome of Longibacter Salinarum.</title>
        <authorList>
            <person name="Goh K.M."/>
            <person name="Shamsir M.S."/>
            <person name="Lim S.W."/>
        </authorList>
    </citation>
    <scope>NUCLEOTIDE SEQUENCE [LARGE SCALE GENOMIC DNA]</scope>
    <source>
        <strain evidence="20 21">KCTC 52045</strain>
    </source>
</reference>
<feature type="transmembrane region" description="Helical" evidence="19">
    <location>
        <begin position="167"/>
        <end position="186"/>
    </location>
</feature>
<evidence type="ECO:0000256" key="12">
    <source>
        <dbReference type="ARBA" id="ARBA00022989"/>
    </source>
</evidence>
<keyword evidence="11 19" id="KW-0812">Transmembrane</keyword>
<comment type="subcellular location">
    <subcellularLocation>
        <location evidence="3">Cell inner membrane</location>
        <topology evidence="3">Multi-pass membrane protein</topology>
    </subcellularLocation>
</comment>
<dbReference type="InterPro" id="IPR026027">
    <property type="entry name" value="PcS"/>
</dbReference>
<dbReference type="GO" id="GO:0050520">
    <property type="term" value="F:phosphatidylcholine synthase activity"/>
    <property type="evidence" value="ECO:0007669"/>
    <property type="project" value="UniProtKB-EC"/>
</dbReference>
<evidence type="ECO:0000256" key="6">
    <source>
        <dbReference type="ARBA" id="ARBA00015623"/>
    </source>
</evidence>
<feature type="transmembrane region" description="Helical" evidence="19">
    <location>
        <begin position="230"/>
        <end position="249"/>
    </location>
</feature>
<feature type="transmembrane region" description="Helical" evidence="19">
    <location>
        <begin position="198"/>
        <end position="218"/>
    </location>
</feature>
<evidence type="ECO:0000256" key="18">
    <source>
        <dbReference type="ARBA" id="ARBA00033321"/>
    </source>
</evidence>
<keyword evidence="10" id="KW-0808">Transferase</keyword>
<feature type="transmembrane region" description="Helical" evidence="19">
    <location>
        <begin position="21"/>
        <end position="43"/>
    </location>
</feature>
<keyword evidence="17" id="KW-1208">Phospholipid metabolism</keyword>
<proteinExistence type="inferred from homology"/>
<keyword evidence="8" id="KW-0444">Lipid biosynthesis</keyword>
<dbReference type="GO" id="GO:0008654">
    <property type="term" value="P:phospholipid biosynthetic process"/>
    <property type="evidence" value="ECO:0007669"/>
    <property type="project" value="UniProtKB-KW"/>
</dbReference>
<evidence type="ECO:0000256" key="3">
    <source>
        <dbReference type="ARBA" id="ARBA00004429"/>
    </source>
</evidence>
<keyword evidence="9" id="KW-0997">Cell inner membrane</keyword>
<comment type="similarity">
    <text evidence="4">Belongs to the CDP-alcohol phosphatidyltransferase class-I family.</text>
</comment>
<evidence type="ECO:0000313" key="20">
    <source>
        <dbReference type="EMBL" id="PEN13330.1"/>
    </source>
</evidence>
<comment type="cofactor">
    <cofactor evidence="2">
        <name>Mn(2+)</name>
        <dbReference type="ChEBI" id="CHEBI:29035"/>
    </cofactor>
</comment>
<gene>
    <name evidence="20" type="ORF">CRI94_11310</name>
</gene>
<comment type="catalytic activity">
    <reaction evidence="1">
        <text>a CDP-1,2-diacyl-sn-glycerol + choline = a 1,2-diacyl-sn-glycero-3-phosphocholine + CMP + H(+)</text>
        <dbReference type="Rhea" id="RHEA:14597"/>
        <dbReference type="ChEBI" id="CHEBI:15354"/>
        <dbReference type="ChEBI" id="CHEBI:15378"/>
        <dbReference type="ChEBI" id="CHEBI:57643"/>
        <dbReference type="ChEBI" id="CHEBI:58332"/>
        <dbReference type="ChEBI" id="CHEBI:60377"/>
        <dbReference type="EC" id="2.7.8.24"/>
    </reaction>
</comment>
<evidence type="ECO:0000256" key="7">
    <source>
        <dbReference type="ARBA" id="ARBA00022475"/>
    </source>
</evidence>
<dbReference type="GO" id="GO:0005886">
    <property type="term" value="C:plasma membrane"/>
    <property type="evidence" value="ECO:0007669"/>
    <property type="project" value="UniProtKB-SubCell"/>
</dbReference>
<dbReference type="PIRSF" id="PIRSF000851">
    <property type="entry name" value="PcS"/>
    <property type="match status" value="1"/>
</dbReference>
<evidence type="ECO:0000256" key="9">
    <source>
        <dbReference type="ARBA" id="ARBA00022519"/>
    </source>
</evidence>
<evidence type="ECO:0000256" key="17">
    <source>
        <dbReference type="ARBA" id="ARBA00023264"/>
    </source>
</evidence>
<keyword evidence="14 19" id="KW-0472">Membrane</keyword>
<evidence type="ECO:0000256" key="8">
    <source>
        <dbReference type="ARBA" id="ARBA00022516"/>
    </source>
</evidence>
<feature type="transmembrane region" description="Helical" evidence="19">
    <location>
        <begin position="115"/>
        <end position="134"/>
    </location>
</feature>
<evidence type="ECO:0000256" key="2">
    <source>
        <dbReference type="ARBA" id="ARBA00001936"/>
    </source>
</evidence>
<evidence type="ECO:0000256" key="13">
    <source>
        <dbReference type="ARBA" id="ARBA00023098"/>
    </source>
</evidence>
<sequence length="260" mass="29371">MEKPNFKDKKERARWGRKTRAYAVHVFTASGVIFAFLAMASIARTEVSPRWTFIWLAIAVLIDAADGPLARHWNVKLYAARIYGHVIDDIVDFLTFTFIPMMLVWRMGWFPGPDAVWVALVMMASLFGFSNATAKQEAAGFFLGFPSYWNVVAFYTGLFVAEYGETGAYFSLGATLVLALMTVLPVRFVYPNRAPKPWMWPVIVGAVIWLGMLVAMLPAFPNGPTWGGDWFLWASLVYPAFYFGLSFYLDWKGRRTIAAP</sequence>
<feature type="transmembrane region" description="Helical" evidence="19">
    <location>
        <begin position="141"/>
        <end position="161"/>
    </location>
</feature>
<evidence type="ECO:0000256" key="19">
    <source>
        <dbReference type="SAM" id="Phobius"/>
    </source>
</evidence>
<dbReference type="InterPro" id="IPR043130">
    <property type="entry name" value="CDP-OH_PTrfase_TM_dom"/>
</dbReference>
<keyword evidence="7" id="KW-1003">Cell membrane</keyword>
<evidence type="ECO:0000256" key="4">
    <source>
        <dbReference type="ARBA" id="ARBA00010441"/>
    </source>
</evidence>
<dbReference type="EMBL" id="PDEQ01000005">
    <property type="protein sequence ID" value="PEN13330.1"/>
    <property type="molecule type" value="Genomic_DNA"/>
</dbReference>
<evidence type="ECO:0000256" key="10">
    <source>
        <dbReference type="ARBA" id="ARBA00022679"/>
    </source>
</evidence>
<keyword evidence="12 19" id="KW-1133">Transmembrane helix</keyword>
<dbReference type="Gene3D" id="1.20.120.1760">
    <property type="match status" value="1"/>
</dbReference>
<feature type="transmembrane region" description="Helical" evidence="19">
    <location>
        <begin position="90"/>
        <end position="109"/>
    </location>
</feature>
<organism evidence="20 21">
    <name type="scientific">Longibacter salinarum</name>
    <dbReference type="NCBI Taxonomy" id="1850348"/>
    <lineage>
        <taxon>Bacteria</taxon>
        <taxon>Pseudomonadati</taxon>
        <taxon>Rhodothermota</taxon>
        <taxon>Rhodothermia</taxon>
        <taxon>Rhodothermales</taxon>
        <taxon>Salisaetaceae</taxon>
        <taxon>Longibacter</taxon>
    </lineage>
</organism>
<dbReference type="AlphaFoldDB" id="A0A2A8CXI1"/>
<feature type="transmembrane region" description="Helical" evidence="19">
    <location>
        <begin position="49"/>
        <end position="69"/>
    </location>
</feature>